<keyword evidence="3" id="KW-1185">Reference proteome</keyword>
<evidence type="ECO:0000313" key="3">
    <source>
        <dbReference type="Proteomes" id="UP000288178"/>
    </source>
</evidence>
<evidence type="ECO:0000256" key="1">
    <source>
        <dbReference type="SAM" id="MobiDB-lite"/>
    </source>
</evidence>
<comment type="caution">
    <text evidence="2">The sequence shown here is derived from an EMBL/GenBank/DDBJ whole genome shotgun (WGS) entry which is preliminary data.</text>
</comment>
<gene>
    <name evidence="2" type="ORF">ENE75_21880</name>
</gene>
<name>A0A437JQ75_9BURK</name>
<accession>A0A437JQ75</accession>
<protein>
    <submittedName>
        <fullName evidence="2">Uncharacterized protein</fullName>
    </submittedName>
</protein>
<feature type="region of interest" description="Disordered" evidence="1">
    <location>
        <begin position="1"/>
        <end position="36"/>
    </location>
</feature>
<dbReference type="Proteomes" id="UP000288178">
    <property type="component" value="Unassembled WGS sequence"/>
</dbReference>
<sequence length="62" mass="6837">MPGRQTHRHAGRTPAGWRPAAARARPTRGPRWRPPCRAPLRCSGPAACRSVRAGRRISPRSC</sequence>
<evidence type="ECO:0000313" key="2">
    <source>
        <dbReference type="EMBL" id="RVT48997.1"/>
    </source>
</evidence>
<dbReference type="EMBL" id="SACT01000009">
    <property type="protein sequence ID" value="RVT48997.1"/>
    <property type="molecule type" value="Genomic_DNA"/>
</dbReference>
<dbReference type="AlphaFoldDB" id="A0A437JQ75"/>
<organism evidence="2 3">
    <name type="scientific">Rubrivivax albus</name>
    <dbReference type="NCBI Taxonomy" id="2499835"/>
    <lineage>
        <taxon>Bacteria</taxon>
        <taxon>Pseudomonadati</taxon>
        <taxon>Pseudomonadota</taxon>
        <taxon>Betaproteobacteria</taxon>
        <taxon>Burkholderiales</taxon>
        <taxon>Sphaerotilaceae</taxon>
        <taxon>Rubrivivax</taxon>
    </lineage>
</organism>
<proteinExistence type="predicted"/>
<reference evidence="2 3" key="1">
    <citation type="submission" date="2019-01" db="EMBL/GenBank/DDBJ databases">
        <authorList>
            <person name="Chen W.-M."/>
        </authorList>
    </citation>
    <scope>NUCLEOTIDE SEQUENCE [LARGE SCALE GENOMIC DNA]</scope>
    <source>
        <strain evidence="2 3">ICH-3</strain>
    </source>
</reference>
<feature type="compositionally biased region" description="Basic residues" evidence="1">
    <location>
        <begin position="1"/>
        <end position="11"/>
    </location>
</feature>
<feature type="compositionally biased region" description="Low complexity" evidence="1">
    <location>
        <begin position="12"/>
        <end position="24"/>
    </location>
</feature>